<feature type="domain" description="HTH tetR-type" evidence="6">
    <location>
        <begin position="10"/>
        <end position="70"/>
    </location>
</feature>
<keyword evidence="8" id="KW-1185">Reference proteome</keyword>
<evidence type="ECO:0000256" key="4">
    <source>
        <dbReference type="ARBA" id="ARBA00023163"/>
    </source>
</evidence>
<keyword evidence="2" id="KW-0805">Transcription regulation</keyword>
<evidence type="ECO:0000256" key="1">
    <source>
        <dbReference type="ARBA" id="ARBA00022491"/>
    </source>
</evidence>
<comment type="caution">
    <text evidence="7">The sequence shown here is derived from an EMBL/GenBank/DDBJ whole genome shotgun (WGS) entry which is preliminary data.</text>
</comment>
<dbReference type="AlphaFoldDB" id="A0A4R8A1H7"/>
<dbReference type="PROSITE" id="PS50977">
    <property type="entry name" value="HTH_TETR_2"/>
    <property type="match status" value="1"/>
</dbReference>
<gene>
    <name evidence="7" type="ORF">EV650_3242</name>
</gene>
<dbReference type="GO" id="GO:0003677">
    <property type="term" value="F:DNA binding"/>
    <property type="evidence" value="ECO:0007669"/>
    <property type="project" value="UniProtKB-UniRule"/>
</dbReference>
<evidence type="ECO:0000256" key="2">
    <source>
        <dbReference type="ARBA" id="ARBA00023015"/>
    </source>
</evidence>
<protein>
    <submittedName>
        <fullName evidence="7">TetR family transcriptional regulator</fullName>
    </submittedName>
</protein>
<evidence type="ECO:0000313" key="7">
    <source>
        <dbReference type="EMBL" id="TDW24363.1"/>
    </source>
</evidence>
<dbReference type="OrthoDB" id="3767959at2"/>
<dbReference type="EMBL" id="SODF01000001">
    <property type="protein sequence ID" value="TDW24363.1"/>
    <property type="molecule type" value="Genomic_DNA"/>
</dbReference>
<accession>A0A4R8A1H7</accession>
<dbReference type="Proteomes" id="UP000295447">
    <property type="component" value="Unassembled WGS sequence"/>
</dbReference>
<sequence length="202" mass="21860">MPRLSVELRDQRRRHVLVSAWSCFTRDGFHATSMDDIIAATGMSSSAVYRYVSGKDELVEAATEEALKLLRDLFTRLLDTDPLPTPAETVEALVRELSGRGDQADYDLSKIAVHGWAEALRSPEVEASTRAFYREVRANLGVLARRWQAAGVLPSGANPDHVAAALQTVMPGLIVNRHLAGAVSAEDLLDGLTALAVPTPTA</sequence>
<evidence type="ECO:0000313" key="8">
    <source>
        <dbReference type="Proteomes" id="UP000295447"/>
    </source>
</evidence>
<dbReference type="PANTHER" id="PTHR47506">
    <property type="entry name" value="TRANSCRIPTIONAL REGULATORY PROTEIN"/>
    <property type="match status" value="1"/>
</dbReference>
<organism evidence="7 8">
    <name type="scientific">Kribbella kalugense</name>
    <dbReference type="NCBI Taxonomy" id="2512221"/>
    <lineage>
        <taxon>Bacteria</taxon>
        <taxon>Bacillati</taxon>
        <taxon>Actinomycetota</taxon>
        <taxon>Actinomycetes</taxon>
        <taxon>Propionibacteriales</taxon>
        <taxon>Kribbellaceae</taxon>
        <taxon>Kribbella</taxon>
    </lineage>
</organism>
<dbReference type="InterPro" id="IPR009057">
    <property type="entry name" value="Homeodomain-like_sf"/>
</dbReference>
<dbReference type="InterPro" id="IPR039538">
    <property type="entry name" value="BetI_C"/>
</dbReference>
<keyword evidence="4" id="KW-0804">Transcription</keyword>
<name>A0A4R8A1H7_9ACTN</name>
<dbReference type="SUPFAM" id="SSF46689">
    <property type="entry name" value="Homeodomain-like"/>
    <property type="match status" value="1"/>
</dbReference>
<dbReference type="SUPFAM" id="SSF48498">
    <property type="entry name" value="Tetracyclin repressor-like, C-terminal domain"/>
    <property type="match status" value="1"/>
</dbReference>
<reference evidence="7 8" key="1">
    <citation type="submission" date="2019-03" db="EMBL/GenBank/DDBJ databases">
        <title>Genomic Encyclopedia of Type Strains, Phase III (KMG-III): the genomes of soil and plant-associated and newly described type strains.</title>
        <authorList>
            <person name="Whitman W."/>
        </authorList>
    </citation>
    <scope>NUCLEOTIDE SEQUENCE [LARGE SCALE GENOMIC DNA]</scope>
    <source>
        <strain evidence="7 8">VKM Ac-2570</strain>
    </source>
</reference>
<dbReference type="PANTHER" id="PTHR47506:SF1">
    <property type="entry name" value="HTH-TYPE TRANSCRIPTIONAL REGULATOR YJDC"/>
    <property type="match status" value="1"/>
</dbReference>
<evidence type="ECO:0000256" key="3">
    <source>
        <dbReference type="ARBA" id="ARBA00023125"/>
    </source>
</evidence>
<dbReference type="RefSeq" id="WP_134119548.1">
    <property type="nucleotide sequence ID" value="NZ_SODF01000001.1"/>
</dbReference>
<dbReference type="InterPro" id="IPR001647">
    <property type="entry name" value="HTH_TetR"/>
</dbReference>
<proteinExistence type="predicted"/>
<keyword evidence="3 5" id="KW-0238">DNA-binding</keyword>
<dbReference type="Pfam" id="PF00440">
    <property type="entry name" value="TetR_N"/>
    <property type="match status" value="1"/>
</dbReference>
<dbReference type="Pfam" id="PF13977">
    <property type="entry name" value="TetR_C_6"/>
    <property type="match status" value="1"/>
</dbReference>
<feature type="DNA-binding region" description="H-T-H motif" evidence="5">
    <location>
        <begin position="33"/>
        <end position="52"/>
    </location>
</feature>
<dbReference type="InterPro" id="IPR036271">
    <property type="entry name" value="Tet_transcr_reg_TetR-rel_C_sf"/>
</dbReference>
<evidence type="ECO:0000259" key="6">
    <source>
        <dbReference type="PROSITE" id="PS50977"/>
    </source>
</evidence>
<keyword evidence="1" id="KW-0678">Repressor</keyword>
<dbReference type="Gene3D" id="1.10.357.10">
    <property type="entry name" value="Tetracycline Repressor, domain 2"/>
    <property type="match status" value="1"/>
</dbReference>
<evidence type="ECO:0000256" key="5">
    <source>
        <dbReference type="PROSITE-ProRule" id="PRU00335"/>
    </source>
</evidence>